<dbReference type="GO" id="GO:0003723">
    <property type="term" value="F:RNA binding"/>
    <property type="evidence" value="ECO:0007669"/>
    <property type="project" value="UniProtKB-UniRule"/>
</dbReference>
<dbReference type="Pfam" id="PF00398">
    <property type="entry name" value="RrnaAD"/>
    <property type="match status" value="1"/>
</dbReference>
<dbReference type="OrthoDB" id="9814755at2"/>
<protein>
    <recommendedName>
        <fullName evidence="8">Ribosomal RNA small subunit methyltransferase A</fullName>
        <ecNumber evidence="8">2.1.1.182</ecNumber>
    </recommendedName>
    <alternativeName>
        <fullName evidence="8">16S rRNA (adenine(1518)-N(6)/adenine(1519)-N(6))-dimethyltransferase</fullName>
    </alternativeName>
    <alternativeName>
        <fullName evidence="8">16S rRNA dimethyladenosine transferase</fullName>
    </alternativeName>
    <alternativeName>
        <fullName evidence="8">16S rRNA dimethylase</fullName>
    </alternativeName>
    <alternativeName>
        <fullName evidence="8">S-adenosylmethionine-6-N', N'-adenosyl(rRNA) dimethyltransferase</fullName>
    </alternativeName>
</protein>
<dbReference type="PATRIC" id="fig|1423750.3.peg.1846"/>
<feature type="domain" description="Ribosomal RNA adenine methylase transferase N-terminal" evidence="10">
    <location>
        <begin position="39"/>
        <end position="215"/>
    </location>
</feature>
<dbReference type="CDD" id="cd02440">
    <property type="entry name" value="AdoMet_MTases"/>
    <property type="match status" value="1"/>
</dbReference>
<dbReference type="InterPro" id="IPR029063">
    <property type="entry name" value="SAM-dependent_MTases_sf"/>
</dbReference>
<evidence type="ECO:0000256" key="6">
    <source>
        <dbReference type="ARBA" id="ARBA00022884"/>
    </source>
</evidence>
<keyword evidence="3 8" id="KW-0489">Methyltransferase</keyword>
<keyword evidence="12" id="KW-1185">Reference proteome</keyword>
<evidence type="ECO:0000259" key="10">
    <source>
        <dbReference type="SMART" id="SM00650"/>
    </source>
</evidence>
<evidence type="ECO:0000256" key="3">
    <source>
        <dbReference type="ARBA" id="ARBA00022603"/>
    </source>
</evidence>
<keyword evidence="2 8" id="KW-0698">rRNA processing</keyword>
<dbReference type="PANTHER" id="PTHR11727:SF7">
    <property type="entry name" value="DIMETHYLADENOSINE TRANSFERASE-RELATED"/>
    <property type="match status" value="1"/>
</dbReference>
<keyword evidence="4 8" id="KW-0808">Transferase</keyword>
<dbReference type="STRING" id="1423750.FC89_GL001801"/>
<comment type="function">
    <text evidence="8">Specifically dimethylates two adjacent adenosines (A1518 and A1519) in the loop of a conserved hairpin near the 3'-end of 16S rRNA in the 30S particle. May play a critical role in biogenesis of 30S subunits.</text>
</comment>
<dbReference type="NCBIfam" id="TIGR00755">
    <property type="entry name" value="ksgA"/>
    <property type="match status" value="1"/>
</dbReference>
<comment type="caution">
    <text evidence="11">The sequence shown here is derived from an EMBL/GenBank/DDBJ whole genome shotgun (WGS) entry which is preliminary data.</text>
</comment>
<feature type="binding site" evidence="8 9">
    <location>
        <position position="105"/>
    </location>
    <ligand>
        <name>S-adenosyl-L-methionine</name>
        <dbReference type="ChEBI" id="CHEBI:59789"/>
    </ligand>
</feature>
<evidence type="ECO:0000313" key="12">
    <source>
        <dbReference type="Proteomes" id="UP000051451"/>
    </source>
</evidence>
<dbReference type="Proteomes" id="UP000051451">
    <property type="component" value="Unassembled WGS sequence"/>
</dbReference>
<comment type="catalytic activity">
    <reaction evidence="7">
        <text>adenosine(2085) in 23S rRNA + 2 S-adenosyl-L-methionine = N(6)-dimethyladenosine(2085) in 23S rRNA + 2 S-adenosyl-L-homocysteine + 2 H(+)</text>
        <dbReference type="Rhea" id="RHEA:42784"/>
        <dbReference type="Rhea" id="RHEA-COMP:10237"/>
        <dbReference type="Rhea" id="RHEA-COMP:10238"/>
        <dbReference type="ChEBI" id="CHEBI:15378"/>
        <dbReference type="ChEBI" id="CHEBI:57856"/>
        <dbReference type="ChEBI" id="CHEBI:59789"/>
        <dbReference type="ChEBI" id="CHEBI:74411"/>
        <dbReference type="ChEBI" id="CHEBI:74493"/>
        <dbReference type="EC" id="2.1.1.184"/>
    </reaction>
</comment>
<dbReference type="PANTHER" id="PTHR11727">
    <property type="entry name" value="DIMETHYLADENOSINE TRANSFERASE"/>
    <property type="match status" value="1"/>
</dbReference>
<dbReference type="InterPro" id="IPR020596">
    <property type="entry name" value="rRNA_Ade_Mease_Trfase_CS"/>
</dbReference>
<dbReference type="InterPro" id="IPR001737">
    <property type="entry name" value="KsgA/Erm"/>
</dbReference>
<feature type="binding site" evidence="8 9">
    <location>
        <position position="59"/>
    </location>
    <ligand>
        <name>S-adenosyl-L-methionine</name>
        <dbReference type="ChEBI" id="CHEBI:59789"/>
    </ligand>
</feature>
<keyword evidence="5 8" id="KW-0949">S-adenosyl-L-methionine</keyword>
<dbReference type="HAMAP" id="MF_00607">
    <property type="entry name" value="16SrRNA_methyltr_A"/>
    <property type="match status" value="1"/>
</dbReference>
<evidence type="ECO:0000256" key="9">
    <source>
        <dbReference type="PROSITE-ProRule" id="PRU01026"/>
    </source>
</evidence>
<evidence type="ECO:0000256" key="1">
    <source>
        <dbReference type="ARBA" id="ARBA00022490"/>
    </source>
</evidence>
<evidence type="ECO:0000256" key="7">
    <source>
        <dbReference type="ARBA" id="ARBA00049167"/>
    </source>
</evidence>
<dbReference type="GeneID" id="98317879"/>
<feature type="binding site" evidence="8 9">
    <location>
        <position position="34"/>
    </location>
    <ligand>
        <name>S-adenosyl-L-methionine</name>
        <dbReference type="ChEBI" id="CHEBI:59789"/>
    </ligand>
</feature>
<keyword evidence="6 8" id="KW-0694">RNA-binding</keyword>
<name>A0A0R1VX93_9LACO</name>
<sequence>MENKRPAIASPTRTRAIMTAYGLNFKKSLGQNFLTNEELLKQMVAVADISANDDVIEIGPGIGALTEQLASKAHQVVALEVDQRLLPVLAETLADYANVKVIEQDVLQADLPALIAANFTGQQQLKVVANLPYYITSPIIKFLLQQPIPLKTMVVMMQKEVAERLSAVPRTKSYGALSVLVQYQCQAKLAITVPKSFFVPQPKVDSAIVKLVKREKIAVPVNSWSLFVKVVQGCFAHRRKNLGNNLLSIIGKKKVTKEQVAAFLNGMQLSDRMRAEELTVEQFVELTNKLQKSAIL</sequence>
<evidence type="ECO:0000313" key="11">
    <source>
        <dbReference type="EMBL" id="KRM08116.1"/>
    </source>
</evidence>
<evidence type="ECO:0000256" key="8">
    <source>
        <dbReference type="HAMAP-Rule" id="MF_00607"/>
    </source>
</evidence>
<reference evidence="11 12" key="1">
    <citation type="journal article" date="2015" name="Genome Announc.">
        <title>Expanding the biotechnology potential of lactobacilli through comparative genomics of 213 strains and associated genera.</title>
        <authorList>
            <person name="Sun Z."/>
            <person name="Harris H.M."/>
            <person name="McCann A."/>
            <person name="Guo C."/>
            <person name="Argimon S."/>
            <person name="Zhang W."/>
            <person name="Yang X."/>
            <person name="Jeffery I.B."/>
            <person name="Cooney J.C."/>
            <person name="Kagawa T.F."/>
            <person name="Liu W."/>
            <person name="Song Y."/>
            <person name="Salvetti E."/>
            <person name="Wrobel A."/>
            <person name="Rasinkangas P."/>
            <person name="Parkhill J."/>
            <person name="Rea M.C."/>
            <person name="O'Sullivan O."/>
            <person name="Ritari J."/>
            <person name="Douillard F.P."/>
            <person name="Paul Ross R."/>
            <person name="Yang R."/>
            <person name="Briner A.E."/>
            <person name="Felis G.E."/>
            <person name="de Vos W.M."/>
            <person name="Barrangou R."/>
            <person name="Klaenhammer T.R."/>
            <person name="Caufield P.W."/>
            <person name="Cui Y."/>
            <person name="Zhang H."/>
            <person name="O'Toole P.W."/>
        </authorList>
    </citation>
    <scope>NUCLEOTIDE SEQUENCE [LARGE SCALE GENOMIC DNA]</scope>
    <source>
        <strain evidence="11 12">DSM 18630</strain>
    </source>
</reference>
<feature type="binding site" evidence="8 9">
    <location>
        <position position="32"/>
    </location>
    <ligand>
        <name>S-adenosyl-L-methionine</name>
        <dbReference type="ChEBI" id="CHEBI:59789"/>
    </ligand>
</feature>
<dbReference type="GO" id="GO:0005829">
    <property type="term" value="C:cytosol"/>
    <property type="evidence" value="ECO:0007669"/>
    <property type="project" value="TreeGrafter"/>
</dbReference>
<dbReference type="PROSITE" id="PS51689">
    <property type="entry name" value="SAM_RNA_A_N6_MT"/>
    <property type="match status" value="1"/>
</dbReference>
<comment type="catalytic activity">
    <reaction evidence="8">
        <text>adenosine(1518)/adenosine(1519) in 16S rRNA + 4 S-adenosyl-L-methionine = N(6)-dimethyladenosine(1518)/N(6)-dimethyladenosine(1519) in 16S rRNA + 4 S-adenosyl-L-homocysteine + 4 H(+)</text>
        <dbReference type="Rhea" id="RHEA:19609"/>
        <dbReference type="Rhea" id="RHEA-COMP:10232"/>
        <dbReference type="Rhea" id="RHEA-COMP:10233"/>
        <dbReference type="ChEBI" id="CHEBI:15378"/>
        <dbReference type="ChEBI" id="CHEBI:57856"/>
        <dbReference type="ChEBI" id="CHEBI:59789"/>
        <dbReference type="ChEBI" id="CHEBI:74411"/>
        <dbReference type="ChEBI" id="CHEBI:74493"/>
        <dbReference type="EC" id="2.1.1.182"/>
    </reaction>
</comment>
<dbReference type="InterPro" id="IPR020598">
    <property type="entry name" value="rRNA_Ade_methylase_Trfase_N"/>
</dbReference>
<dbReference type="GO" id="GO:0052908">
    <property type="term" value="F:16S rRNA (adenine(1518)-N(6)/adenine(1519)-N(6))-dimethyltransferase activity"/>
    <property type="evidence" value="ECO:0007669"/>
    <property type="project" value="UniProtKB-EC"/>
</dbReference>
<dbReference type="FunFam" id="3.40.50.150:FF:000023">
    <property type="entry name" value="Ribosomal RNA small subunit methyltransferase A"/>
    <property type="match status" value="1"/>
</dbReference>
<dbReference type="RefSeq" id="WP_057870626.1">
    <property type="nucleotide sequence ID" value="NZ_AZGB01000002.1"/>
</dbReference>
<dbReference type="SMART" id="SM00650">
    <property type="entry name" value="rADc"/>
    <property type="match status" value="1"/>
</dbReference>
<feature type="binding site" evidence="8 9">
    <location>
        <position position="80"/>
    </location>
    <ligand>
        <name>S-adenosyl-L-methionine</name>
        <dbReference type="ChEBI" id="CHEBI:59789"/>
    </ligand>
</feature>
<dbReference type="Gene3D" id="3.40.50.150">
    <property type="entry name" value="Vaccinia Virus protein VP39"/>
    <property type="match status" value="1"/>
</dbReference>
<dbReference type="AlphaFoldDB" id="A0A0R1VX93"/>
<dbReference type="SUPFAM" id="SSF53335">
    <property type="entry name" value="S-adenosyl-L-methionine-dependent methyltransferases"/>
    <property type="match status" value="1"/>
</dbReference>
<comment type="similarity">
    <text evidence="8">Belongs to the class I-like SAM-binding methyltransferase superfamily. rRNA adenine N(6)-methyltransferase family. RsmA subfamily.</text>
</comment>
<dbReference type="EMBL" id="AZGB01000002">
    <property type="protein sequence ID" value="KRM08116.1"/>
    <property type="molecule type" value="Genomic_DNA"/>
</dbReference>
<dbReference type="EC" id="2.1.1.182" evidence="8"/>
<proteinExistence type="inferred from homology"/>
<dbReference type="Gene3D" id="1.10.8.100">
    <property type="entry name" value="Ribosomal RNA adenine dimethylase-like, domain 2"/>
    <property type="match status" value="1"/>
</dbReference>
<dbReference type="GO" id="GO:0052910">
    <property type="term" value="F:23S rRNA (adenine(2085)-N(6))-dimethyltransferase activity"/>
    <property type="evidence" value="ECO:0007669"/>
    <property type="project" value="UniProtKB-EC"/>
</dbReference>
<keyword evidence="1 8" id="KW-0963">Cytoplasm</keyword>
<evidence type="ECO:0000256" key="5">
    <source>
        <dbReference type="ARBA" id="ARBA00022691"/>
    </source>
</evidence>
<accession>A0A0R1VX93</accession>
<comment type="subcellular location">
    <subcellularLocation>
        <location evidence="8">Cytoplasm</location>
    </subcellularLocation>
</comment>
<evidence type="ECO:0000256" key="4">
    <source>
        <dbReference type="ARBA" id="ARBA00022679"/>
    </source>
</evidence>
<feature type="binding site" evidence="8 9">
    <location>
        <position position="130"/>
    </location>
    <ligand>
        <name>S-adenosyl-L-methionine</name>
        <dbReference type="ChEBI" id="CHEBI:59789"/>
    </ligand>
</feature>
<dbReference type="InterPro" id="IPR011530">
    <property type="entry name" value="rRNA_adenine_dimethylase"/>
</dbReference>
<evidence type="ECO:0000256" key="2">
    <source>
        <dbReference type="ARBA" id="ARBA00022552"/>
    </source>
</evidence>
<dbReference type="InterPro" id="IPR023165">
    <property type="entry name" value="rRNA_Ade_diMease-like_C"/>
</dbReference>
<dbReference type="PROSITE" id="PS01131">
    <property type="entry name" value="RRNA_A_DIMETH"/>
    <property type="match status" value="1"/>
</dbReference>
<gene>
    <name evidence="8" type="primary">rsmA</name>
    <name evidence="8" type="synonym">ksgA</name>
    <name evidence="11" type="ORF">FC89_GL001801</name>
</gene>
<organism evidence="11 12">
    <name type="scientific">Liquorilactobacillus ghanensis DSM 18630</name>
    <dbReference type="NCBI Taxonomy" id="1423750"/>
    <lineage>
        <taxon>Bacteria</taxon>
        <taxon>Bacillati</taxon>
        <taxon>Bacillota</taxon>
        <taxon>Bacilli</taxon>
        <taxon>Lactobacillales</taxon>
        <taxon>Lactobacillaceae</taxon>
        <taxon>Liquorilactobacillus</taxon>
    </lineage>
</organism>